<feature type="transmembrane region" description="Helical" evidence="1">
    <location>
        <begin position="15"/>
        <end position="33"/>
    </location>
</feature>
<keyword evidence="1" id="KW-0472">Membrane</keyword>
<feature type="transmembrane region" description="Helical" evidence="1">
    <location>
        <begin position="120"/>
        <end position="141"/>
    </location>
</feature>
<accession>A0A1S8TBA7</accession>
<feature type="transmembrane region" description="Helical" evidence="1">
    <location>
        <begin position="45"/>
        <end position="67"/>
    </location>
</feature>
<dbReference type="EMBL" id="LZZM01000192">
    <property type="protein sequence ID" value="OOM74891.1"/>
    <property type="molecule type" value="Genomic_DNA"/>
</dbReference>
<evidence type="ECO:0000313" key="2">
    <source>
        <dbReference type="EMBL" id="OOM74891.1"/>
    </source>
</evidence>
<feature type="transmembrane region" description="Helical" evidence="1">
    <location>
        <begin position="73"/>
        <end position="99"/>
    </location>
</feature>
<feature type="transmembrane region" description="Helical" evidence="1">
    <location>
        <begin position="210"/>
        <end position="232"/>
    </location>
</feature>
<evidence type="ECO:0000256" key="1">
    <source>
        <dbReference type="SAM" id="Phobius"/>
    </source>
</evidence>
<gene>
    <name evidence="2" type="ORF">CLPUN_36180</name>
</gene>
<dbReference type="Proteomes" id="UP000190890">
    <property type="component" value="Unassembled WGS sequence"/>
</dbReference>
<keyword evidence="1" id="KW-1133">Transmembrane helix</keyword>
<dbReference type="RefSeq" id="WP_077848630.1">
    <property type="nucleotide sequence ID" value="NZ_LZZM01000192.1"/>
</dbReference>
<evidence type="ECO:0000313" key="3">
    <source>
        <dbReference type="Proteomes" id="UP000190890"/>
    </source>
</evidence>
<keyword evidence="1" id="KW-0812">Transmembrane</keyword>
<keyword evidence="3" id="KW-1185">Reference proteome</keyword>
<feature type="transmembrane region" description="Helical" evidence="1">
    <location>
        <begin position="177"/>
        <end position="198"/>
    </location>
</feature>
<dbReference type="AlphaFoldDB" id="A0A1S8TBA7"/>
<sequence>MINEIINSYTNNTNLIIISAFTFFIGYVEYIYSFRLVIKEKSAPYPVWMHTFYLAHDFTASIVFFMLAKNNNWFWFFITASVALLIWNCFELFNLYMAVKVERQEIWGKLYDSPVTVRQAILRIIGQVALMAVVVNLFRVFMNDEVMFKWFAFTNILIAVAPGYLWNERKSRKGSSIGLAIVIFIGTVNTFLPPGYGMWTTAAKYFDQPWFYITGVVVSAYALRNVLMLLKFPVKEKDNEKRVIW</sequence>
<feature type="transmembrane region" description="Helical" evidence="1">
    <location>
        <begin position="147"/>
        <end position="165"/>
    </location>
</feature>
<name>A0A1S8TBA7_9CLOT</name>
<proteinExistence type="predicted"/>
<protein>
    <submittedName>
        <fullName evidence="2">Uncharacterized protein</fullName>
    </submittedName>
</protein>
<reference evidence="2 3" key="1">
    <citation type="submission" date="2016-05" db="EMBL/GenBank/DDBJ databases">
        <title>Microbial solvent formation.</title>
        <authorList>
            <person name="Poehlein A."/>
            <person name="Montoya Solano J.D."/>
            <person name="Flitsch S."/>
            <person name="Krabben P."/>
            <person name="Duerre P."/>
            <person name="Daniel R."/>
        </authorList>
    </citation>
    <scope>NUCLEOTIDE SEQUENCE [LARGE SCALE GENOMIC DNA]</scope>
    <source>
        <strain evidence="2 3">DSM 2619</strain>
    </source>
</reference>
<dbReference type="OrthoDB" id="2329224at2"/>
<organism evidence="2 3">
    <name type="scientific">Clostridium puniceum</name>
    <dbReference type="NCBI Taxonomy" id="29367"/>
    <lineage>
        <taxon>Bacteria</taxon>
        <taxon>Bacillati</taxon>
        <taxon>Bacillota</taxon>
        <taxon>Clostridia</taxon>
        <taxon>Eubacteriales</taxon>
        <taxon>Clostridiaceae</taxon>
        <taxon>Clostridium</taxon>
    </lineage>
</organism>
<comment type="caution">
    <text evidence="2">The sequence shown here is derived from an EMBL/GenBank/DDBJ whole genome shotgun (WGS) entry which is preliminary data.</text>
</comment>